<accession>A0A074MXH5</accession>
<dbReference type="EMBL" id="JMIW01000003">
    <property type="protein sequence ID" value="KEO90317.1"/>
    <property type="molecule type" value="Genomic_DNA"/>
</dbReference>
<evidence type="ECO:0000313" key="4">
    <source>
        <dbReference type="EMBL" id="KEO90317.1"/>
    </source>
</evidence>
<evidence type="ECO:0000313" key="5">
    <source>
        <dbReference type="Proteomes" id="UP000027647"/>
    </source>
</evidence>
<dbReference type="GO" id="GO:0043461">
    <property type="term" value="P:proton-transporting ATP synthase complex assembly"/>
    <property type="evidence" value="ECO:0007669"/>
    <property type="project" value="InterPro"/>
</dbReference>
<sequence length="231" mass="25963">MRRFYKDVSIQPADGGFQVMLDTRTIKTVGGLAQVVPTNALADALAAEWDRQGEKIDPATMPLRDMADYAIDMVSPDPLALVEKTVPYGDTDTLLYRADPEEPLYSRQQEVWEPIVTAFEARLGAQFIRISGVIHRPQSDATLDVLRGALTGQSPFALAAIEMMTHLAASLITGLSASEPEADTLALWNAANLEEDWQIEQWGRDEEAEDRREKRTRDFLKAREFWELVQR</sequence>
<keyword evidence="3" id="KW-0143">Chaperone</keyword>
<dbReference type="RefSeq" id="WP_034959773.1">
    <property type="nucleotide sequence ID" value="NZ_JMIW01000003.1"/>
</dbReference>
<dbReference type="eggNOG" id="COG5387">
    <property type="taxonomic scope" value="Bacteria"/>
</dbReference>
<dbReference type="Gene3D" id="1.10.3580.10">
    <property type="entry name" value="ATP12 ATPase"/>
    <property type="match status" value="1"/>
</dbReference>
<evidence type="ECO:0000256" key="2">
    <source>
        <dbReference type="ARBA" id="ARBA00022946"/>
    </source>
</evidence>
<dbReference type="AlphaFoldDB" id="A0A074MXH5"/>
<reference evidence="4 5" key="1">
    <citation type="submission" date="2014-04" db="EMBL/GenBank/DDBJ databases">
        <title>A comprehensive comparison of genomes of Erythrobacter spp. strains.</title>
        <authorList>
            <person name="Zheng Q."/>
        </authorList>
    </citation>
    <scope>NUCLEOTIDE SEQUENCE [LARGE SCALE GENOMIC DNA]</scope>
    <source>
        <strain evidence="4 5">DSM 6997</strain>
    </source>
</reference>
<proteinExistence type="inferred from homology"/>
<comment type="caution">
    <text evidence="4">The sequence shown here is derived from an EMBL/GenBank/DDBJ whole genome shotgun (WGS) entry which is preliminary data.</text>
</comment>
<gene>
    <name evidence="4" type="ORF">EH31_09515</name>
</gene>
<dbReference type="OrthoDB" id="9797825at2"/>
<dbReference type="InterPro" id="IPR042272">
    <property type="entry name" value="ATP12_ATP_synth-F1-assembly_N"/>
</dbReference>
<dbReference type="InterPro" id="IPR011419">
    <property type="entry name" value="ATP12_ATP_synth-F1-assembly"/>
</dbReference>
<evidence type="ECO:0000256" key="3">
    <source>
        <dbReference type="ARBA" id="ARBA00023186"/>
    </source>
</evidence>
<comment type="similarity">
    <text evidence="1">Belongs to the ATP12 family.</text>
</comment>
<dbReference type="Gene3D" id="3.30.2180.10">
    <property type="entry name" value="ATP12-like"/>
    <property type="match status" value="1"/>
</dbReference>
<dbReference type="Proteomes" id="UP000027647">
    <property type="component" value="Unassembled WGS sequence"/>
</dbReference>
<name>A0A074MXH5_ERYLO</name>
<dbReference type="SUPFAM" id="SSF160909">
    <property type="entry name" value="ATP12-like"/>
    <property type="match status" value="1"/>
</dbReference>
<keyword evidence="2" id="KW-0809">Transit peptide</keyword>
<keyword evidence="5" id="KW-1185">Reference proteome</keyword>
<dbReference type="PANTHER" id="PTHR21013">
    <property type="entry name" value="ATP SYNTHASE MITOCHONDRIAL F1 COMPLEX ASSEMBLY FACTOR 2/ATP12 PROTEIN, MITOCHONDRIAL PRECURSOR"/>
    <property type="match status" value="1"/>
</dbReference>
<evidence type="ECO:0000256" key="1">
    <source>
        <dbReference type="ARBA" id="ARBA00008231"/>
    </source>
</evidence>
<organism evidence="4 5">
    <name type="scientific">Erythrobacter longus</name>
    <dbReference type="NCBI Taxonomy" id="1044"/>
    <lineage>
        <taxon>Bacteria</taxon>
        <taxon>Pseudomonadati</taxon>
        <taxon>Pseudomonadota</taxon>
        <taxon>Alphaproteobacteria</taxon>
        <taxon>Sphingomonadales</taxon>
        <taxon>Erythrobacteraceae</taxon>
        <taxon>Erythrobacter/Porphyrobacter group</taxon>
        <taxon>Erythrobacter</taxon>
    </lineage>
</organism>
<dbReference type="PANTHER" id="PTHR21013:SF10">
    <property type="entry name" value="ATP SYNTHASE MITOCHONDRIAL F1 COMPLEX ASSEMBLY FACTOR 2"/>
    <property type="match status" value="1"/>
</dbReference>
<dbReference type="Pfam" id="PF07542">
    <property type="entry name" value="ATP12"/>
    <property type="match status" value="1"/>
</dbReference>
<dbReference type="STRING" id="1044.EH31_09515"/>
<protein>
    <submittedName>
        <fullName evidence="4">Molecular chaperone</fullName>
    </submittedName>
</protein>
<dbReference type="InterPro" id="IPR023335">
    <property type="entry name" value="ATP12_ortho_dom_sf"/>
</dbReference>